<dbReference type="InterPro" id="IPR036388">
    <property type="entry name" value="WH-like_DNA-bd_sf"/>
</dbReference>
<dbReference type="InterPro" id="IPR000485">
    <property type="entry name" value="AsnC-type_HTH_dom"/>
</dbReference>
<dbReference type="SUPFAM" id="SSF54909">
    <property type="entry name" value="Dimeric alpha+beta barrel"/>
    <property type="match status" value="1"/>
</dbReference>
<accession>A0A369T5C5</accession>
<name>A0A369T5C5_9PROT</name>
<keyword evidence="2" id="KW-0238">DNA-binding</keyword>
<dbReference type="SMART" id="SM00344">
    <property type="entry name" value="HTH_ASNC"/>
    <property type="match status" value="1"/>
</dbReference>
<evidence type="ECO:0000256" key="2">
    <source>
        <dbReference type="ARBA" id="ARBA00023125"/>
    </source>
</evidence>
<dbReference type="PRINTS" id="PR00033">
    <property type="entry name" value="HTHASNC"/>
</dbReference>
<protein>
    <submittedName>
        <fullName evidence="5">Lrp/AsnC family transcriptional regulator</fullName>
    </submittedName>
</protein>
<dbReference type="SUPFAM" id="SSF46785">
    <property type="entry name" value="Winged helix' DNA-binding domain"/>
    <property type="match status" value="1"/>
</dbReference>
<dbReference type="InterPro" id="IPR011008">
    <property type="entry name" value="Dimeric_a/b-barrel"/>
</dbReference>
<dbReference type="InterPro" id="IPR011991">
    <property type="entry name" value="ArsR-like_HTH"/>
</dbReference>
<dbReference type="FunFam" id="1.10.10.10:FF:000186">
    <property type="entry name" value="AsnC family transcriptional regulator"/>
    <property type="match status" value="1"/>
</dbReference>
<dbReference type="PROSITE" id="PS00519">
    <property type="entry name" value="HTH_ASNC_1"/>
    <property type="match status" value="1"/>
</dbReference>
<evidence type="ECO:0000313" key="5">
    <source>
        <dbReference type="EMBL" id="RDD60448.1"/>
    </source>
</evidence>
<dbReference type="CDD" id="cd00090">
    <property type="entry name" value="HTH_ARSR"/>
    <property type="match status" value="1"/>
</dbReference>
<dbReference type="GO" id="GO:0005829">
    <property type="term" value="C:cytosol"/>
    <property type="evidence" value="ECO:0007669"/>
    <property type="project" value="TreeGrafter"/>
</dbReference>
<dbReference type="Pfam" id="PF01037">
    <property type="entry name" value="AsnC_trans_reg"/>
    <property type="match status" value="1"/>
</dbReference>
<comment type="caution">
    <text evidence="5">The sequence shown here is derived from an EMBL/GenBank/DDBJ whole genome shotgun (WGS) entry which is preliminary data.</text>
</comment>
<dbReference type="Gene3D" id="3.30.70.920">
    <property type="match status" value="1"/>
</dbReference>
<keyword evidence="6" id="KW-1185">Reference proteome</keyword>
<evidence type="ECO:0000256" key="3">
    <source>
        <dbReference type="ARBA" id="ARBA00023163"/>
    </source>
</evidence>
<dbReference type="GO" id="GO:0043565">
    <property type="term" value="F:sequence-specific DNA binding"/>
    <property type="evidence" value="ECO:0007669"/>
    <property type="project" value="InterPro"/>
</dbReference>
<sequence length="154" mass="17027">MELDALDRRILKVLQSNGRITNQQLSERVNLSASACSRRVAHLEEAGVIAGYAALIAPSAVDRATTVFVQVTLTRQKEGDMAAFEAAVADCPDIMECYLMSGEADYLVKVAVRDLHDYERVHAQYLSRFPAVARIHSSFTLRTVKKETAFQIGP</sequence>
<keyword evidence="3" id="KW-0804">Transcription</keyword>
<dbReference type="GO" id="GO:0006355">
    <property type="term" value="P:regulation of DNA-templated transcription"/>
    <property type="evidence" value="ECO:0007669"/>
    <property type="project" value="UniProtKB-ARBA"/>
</dbReference>
<evidence type="ECO:0000259" key="4">
    <source>
        <dbReference type="PROSITE" id="PS50956"/>
    </source>
</evidence>
<reference evidence="5 6" key="1">
    <citation type="submission" date="2018-07" db="EMBL/GenBank/DDBJ databases">
        <title>Venubactetium sediminum gen. nov., sp. nov., isolated from a marine solar saltern.</title>
        <authorList>
            <person name="Wang S."/>
        </authorList>
    </citation>
    <scope>NUCLEOTIDE SEQUENCE [LARGE SCALE GENOMIC DNA]</scope>
    <source>
        <strain evidence="5 6">WD2A32</strain>
    </source>
</reference>
<dbReference type="AlphaFoldDB" id="A0A369T5C5"/>
<dbReference type="EMBL" id="QPMH01000027">
    <property type="protein sequence ID" value="RDD60448.1"/>
    <property type="molecule type" value="Genomic_DNA"/>
</dbReference>
<dbReference type="Proteomes" id="UP000253941">
    <property type="component" value="Unassembled WGS sequence"/>
</dbReference>
<dbReference type="InterPro" id="IPR019888">
    <property type="entry name" value="Tscrpt_reg_AsnC-like"/>
</dbReference>
<dbReference type="InterPro" id="IPR036390">
    <property type="entry name" value="WH_DNA-bd_sf"/>
</dbReference>
<dbReference type="PROSITE" id="PS50956">
    <property type="entry name" value="HTH_ASNC_2"/>
    <property type="match status" value="1"/>
</dbReference>
<dbReference type="InterPro" id="IPR019885">
    <property type="entry name" value="Tscrpt_reg_HTH_AsnC-type_CS"/>
</dbReference>
<dbReference type="GO" id="GO:0043200">
    <property type="term" value="P:response to amino acid"/>
    <property type="evidence" value="ECO:0007669"/>
    <property type="project" value="TreeGrafter"/>
</dbReference>
<feature type="domain" description="HTH asnC-type" evidence="4">
    <location>
        <begin position="3"/>
        <end position="64"/>
    </location>
</feature>
<evidence type="ECO:0000256" key="1">
    <source>
        <dbReference type="ARBA" id="ARBA00023015"/>
    </source>
</evidence>
<organism evidence="5 6">
    <name type="scientific">Ferruginivarius sediminum</name>
    <dbReference type="NCBI Taxonomy" id="2661937"/>
    <lineage>
        <taxon>Bacteria</taxon>
        <taxon>Pseudomonadati</taxon>
        <taxon>Pseudomonadota</taxon>
        <taxon>Alphaproteobacteria</taxon>
        <taxon>Rhodospirillales</taxon>
        <taxon>Rhodospirillaceae</taxon>
        <taxon>Ferruginivarius</taxon>
    </lineage>
</organism>
<keyword evidence="1" id="KW-0805">Transcription regulation</keyword>
<dbReference type="PANTHER" id="PTHR30154">
    <property type="entry name" value="LEUCINE-RESPONSIVE REGULATORY PROTEIN"/>
    <property type="match status" value="1"/>
</dbReference>
<dbReference type="Pfam" id="PF13412">
    <property type="entry name" value="HTH_24"/>
    <property type="match status" value="1"/>
</dbReference>
<evidence type="ECO:0000313" key="6">
    <source>
        <dbReference type="Proteomes" id="UP000253941"/>
    </source>
</evidence>
<dbReference type="Gene3D" id="1.10.10.10">
    <property type="entry name" value="Winged helix-like DNA-binding domain superfamily/Winged helix DNA-binding domain"/>
    <property type="match status" value="1"/>
</dbReference>
<dbReference type="InterPro" id="IPR019887">
    <property type="entry name" value="Tscrpt_reg_AsnC/Lrp_C"/>
</dbReference>
<gene>
    <name evidence="5" type="ORF">DRB17_18205</name>
</gene>
<dbReference type="PANTHER" id="PTHR30154:SF34">
    <property type="entry name" value="TRANSCRIPTIONAL REGULATOR AZLB"/>
    <property type="match status" value="1"/>
</dbReference>
<proteinExistence type="predicted"/>